<feature type="region of interest" description="Disordered" evidence="2">
    <location>
        <begin position="2163"/>
        <end position="2209"/>
    </location>
</feature>
<evidence type="ECO:0000313" key="3">
    <source>
        <dbReference type="EMBL" id="EJK44694.1"/>
    </source>
</evidence>
<dbReference type="OMA" id="AFWIGTH"/>
<comment type="caution">
    <text evidence="3">The sequence shown here is derived from an EMBL/GenBank/DDBJ whole genome shotgun (WGS) entry which is preliminary data.</text>
</comment>
<dbReference type="Proteomes" id="UP000266841">
    <property type="component" value="Unassembled WGS sequence"/>
</dbReference>
<organism evidence="3 4">
    <name type="scientific">Thalassiosira oceanica</name>
    <name type="common">Marine diatom</name>
    <dbReference type="NCBI Taxonomy" id="159749"/>
    <lineage>
        <taxon>Eukaryota</taxon>
        <taxon>Sar</taxon>
        <taxon>Stramenopiles</taxon>
        <taxon>Ochrophyta</taxon>
        <taxon>Bacillariophyta</taxon>
        <taxon>Coscinodiscophyceae</taxon>
        <taxon>Thalassiosirophycidae</taxon>
        <taxon>Thalassiosirales</taxon>
        <taxon>Thalassiosiraceae</taxon>
        <taxon>Thalassiosira</taxon>
    </lineage>
</organism>
<sequence length="2926" mass="319594">RSRPGEKNTWPALLAAVTPRPLSQGFRGRVPAESRYLGSLGQGLTGNHAAAAHRRRTAMLRETSRGGGVRASARWKICPNVRRGAHISLESLSNEVESDSVQIYLNPATNPLYNVYMYALYRSPNGSGYEKDNTRDEMKFLSKDVDNYGHTIIQDELKKQSGYDRNLTTETIRVTSVWMSAIQSLYDAVKVCEQGGGLGVLEAPEFVNPVDAAAAFWFGDLDDENDTTGGSMYAWAARARDNFVLQSDLTGFNANKDLITDLNTMQAMLNDCMDASKTPDEETRNEAAKEMRELADGMCAKMTVPMVQNFIHYGTLKATSTSADIIDQDYMILYALSTLPPIGVCDGASFDSLYDMIVTNSDDVTTSVWREALEMIQSRFICLGVSCEQVGTSKALQAGLEMGDFPECRIPDYNLDGYTGSDPEVMVQFGLVDLDVQTIGTLVAMDAPTAASDIFKYGRFSKPSSLGLGYFSVEDRSKMKNNERNTVLAAFQDYNDGSLVDTVAVVYAILGLDYFEEATTKQRRIIAEGTMVMTTLHLFAIDMFFDAIDVCENEDAFDNTMSADSIWDAAVASLTGWAEGDATVEGLLFFTVSRALCTDDTCKDGKNQINDLLVTAFKDGKSELQKNNCAEAESKIQDIEKLLQTILTDLVALFAENIAQRDNADDLAEGYGVVSAILPFVNKVDAGAASILKENMGTYKSGAFQDKLPVFSALQSYVEKSNIDCSLLTRDICGDRAEETYDDDPGDTPVDDSTPGSDSDGMPGSLAVTSPAPPSTSGGDYWDDSLCRSGVSGGLPNNIDNDEASQSLLGGAYVPTSNVDHIVKLTESVEAIAATASLSEGEEIYKRADENGVSLQCLSTGVSQAEIATTNPLYVQFMYGLWTSESGDNAADGYSSKTFDDGNIFYFGDTTVQDEFNKSSGYDPKLTAETIRVMNIWMAMTTELYRSTALCRNGYVDDASASFNPVDFAAALYFGTATDPDLVNSLDSNGSLYAWAKRAGNQFVDESVGVNDEIISKLKDLQKSFQDCRGLSDEDRERKGLTMRDSAREITNLMMVPMVQNFLDHLASQSGLIDEDSPDQRNFMVLYSLATLPYISICDEDAYDNLFEDLILELDSYDSGTFNDHMETFQGKYHCMGVRCDQVGSLAAAGDNWPQCQEDAAAVSFAGYTPTPGAAPKMSKIDLDMSSILAFIVMGANDAAYDVYNNGWYVRGGDGKPFQSIGTMSTQLQSRAKSLYEMFTENDGIDYTQVTRDAIQATGAFQYTSPLLNSAAASLAMTSIDLHLHIVAKMYLAVAQCQGIDGVNTTDSPAMSWDSAVACTVGSAEGEIEGSVLYDLAEEMCANFQSCNEDGKSQVNVKLIEEFLNGQNKLAGNQCEEAKNSAQLIESYIQAILVDTLVCDTCAKKLSADFGEQNNASGNCAVDDINAVYQALKQYVEGAGDRLFTSSEQEDETTVESERHFILNREYEPISDVKKISVLSSVLGNICNAADGSTAGEIYSNDESIGMSLKSMSLAGKRSMVDELLFNQYVYALHDDVDLSDGSLQFDERPATDYANTITSDALETNIPLGCESAKILNVWMWIAHKLNEAVQECKATEKTENYRPLDEAAALWESGLLFEMAEQLGPKFGHGNIDGMIYLNRMIVDRLVAGRDIISKNNNMCSEQDTLDLRIITRETISYMTAVLIQGMIDAVFGELIWDGMFSYLQNHLLIAKFTGSSSEERTKERAELFGFAVLPRIIACGHERMYGVLYDDLVVDGYSKKMNTDIMNFLHNYLNCLGLKCDDIGRHSAADASNFMCADDLDIASYSPVNATRTNMVSLHIKQPCLAHETLLICPPFVQAAKIDLDVVAIHQMMSIERYSIALSIYTDGLNYYDYDSSDYNFVSLQDLTNSQTIGFTDFTTYTLFNDYFGPGYLDQLMMETISGINRFANATSKQLDLATLTAVSSLLSFLASLEALSISISQCESGRTETALTAFDGGVALLIGSVEGSRVYGDAYSEGKMLYSVGKRVCSYFRNCMAGNAEVNQKLIDLLKAGQELLKTGDCDVAQANLDDIAMTMRVPLLQQLLFFGERYSDDAFPDDSAAAYIGAQAALPIIDEISATAAVSIRDAVDFPKTEDDSISGIVRSAFTDFFSGSTEMDCLLIAGKLQSSICGQEGIVTGDSADDTSTIDNGESELPSVDANQPAEEVVEERPASPQAIPNRDEPMPISDGLYIATTYVGDRSAIALDVKEIKERLKVGDVDEAEFTYKHGRNSKFFDINGLPTGDLRSIRDFSVDSASTMLSDPTYNIFLHGLADQNVEFMGSPASLYADTFITSLLYSKTAAASDAMVAVSIWMQVAHSLHLSYAACKDSFLSSDSRELKPIKDPSLFVDEAAAYWIGDSQDTGSASEGHLLYALTEFISSKYEDIPEESQSSINTRVLGLFNKAKNHLAITQGCTTSKDSHLSLREIVNELIPVMAVPLLRSLFYYISIEDSLMVKVYAVAVLPLFSACASSTYRELKSELIDHDIYEFEKAYLYSKIESMFSCIGVTCDEVGFMPEDDFTRCTTTASLNSLAGYRYGSNKEKVTKRAHIDVDMRKIDILMTNGIAHHSGVDGGTDKLFTAAFEVYKYGTSPSVQDSLVNLAKDTGREIVPVFESFKRYYQFEANYADQMITKAFRGQDVFQEASFDDRRRVINFVLQYMVPHMAILQQLYTSMDTCKTQRKSGSALALDLAAASYVGSLEGKSDGGSFDGSLLYGFAMRMCVHFGTCTVKYNARANERIISLFYSAQGEAEAGACDALGKTVKKIESTMLVPLIQGTIFVANENVDGVGYYPEGFVLAQAILPIIHDADQNAAVEISGAMVEGFPDPDISAVAQPAKVFRAVQAAIAKLDGINCNDVGTIHGSNFCPGATYDNFSPAVGARVATLIQIATLGVIVYFLG</sequence>
<gene>
    <name evidence="3" type="ORF">THAOC_36747</name>
</gene>
<keyword evidence="1" id="KW-0175">Coiled coil</keyword>
<name>K0R1E8_THAOC</name>
<feature type="coiled-coil region" evidence="1">
    <location>
        <begin position="622"/>
        <end position="649"/>
    </location>
</feature>
<feature type="non-terminal residue" evidence="3">
    <location>
        <position position="1"/>
    </location>
</feature>
<protein>
    <submittedName>
        <fullName evidence="3">Uncharacterized protein</fullName>
    </submittedName>
</protein>
<keyword evidence="4" id="KW-1185">Reference proteome</keyword>
<feature type="region of interest" description="Disordered" evidence="2">
    <location>
        <begin position="737"/>
        <end position="783"/>
    </location>
</feature>
<dbReference type="eggNOG" id="ENOG502S5ZS">
    <property type="taxonomic scope" value="Eukaryota"/>
</dbReference>
<reference evidence="3 4" key="1">
    <citation type="journal article" date="2012" name="Genome Biol.">
        <title>Genome and low-iron response of an oceanic diatom adapted to chronic iron limitation.</title>
        <authorList>
            <person name="Lommer M."/>
            <person name="Specht M."/>
            <person name="Roy A.S."/>
            <person name="Kraemer L."/>
            <person name="Andreson R."/>
            <person name="Gutowska M.A."/>
            <person name="Wolf J."/>
            <person name="Bergner S.V."/>
            <person name="Schilhabel M.B."/>
            <person name="Klostermeier U.C."/>
            <person name="Beiko R.G."/>
            <person name="Rosenstiel P."/>
            <person name="Hippler M."/>
            <person name="Laroche J."/>
        </authorList>
    </citation>
    <scope>NUCLEOTIDE SEQUENCE [LARGE SCALE GENOMIC DNA]</scope>
    <source>
        <strain evidence="3 4">CCMP1005</strain>
    </source>
</reference>
<accession>K0R1E8</accession>
<evidence type="ECO:0000256" key="1">
    <source>
        <dbReference type="SAM" id="Coils"/>
    </source>
</evidence>
<proteinExistence type="predicted"/>
<evidence type="ECO:0000256" key="2">
    <source>
        <dbReference type="SAM" id="MobiDB-lite"/>
    </source>
</evidence>
<dbReference type="OrthoDB" id="40779at2759"/>
<evidence type="ECO:0000313" key="4">
    <source>
        <dbReference type="Proteomes" id="UP000266841"/>
    </source>
</evidence>
<feature type="compositionally biased region" description="Acidic residues" evidence="2">
    <location>
        <begin position="740"/>
        <end position="750"/>
    </location>
</feature>
<dbReference type="EMBL" id="AGNL01049341">
    <property type="protein sequence ID" value="EJK44694.1"/>
    <property type="molecule type" value="Genomic_DNA"/>
</dbReference>